<dbReference type="InterPro" id="IPR025714">
    <property type="entry name" value="Methyltranfer_dom"/>
</dbReference>
<dbReference type="InterPro" id="IPR006365">
    <property type="entry name" value="Cbl_synth_CobL"/>
</dbReference>
<evidence type="ECO:0000256" key="5">
    <source>
        <dbReference type="ARBA" id="ARBA00022691"/>
    </source>
</evidence>
<dbReference type="GO" id="GO:0009236">
    <property type="term" value="P:cobalamin biosynthetic process"/>
    <property type="evidence" value="ECO:0007669"/>
    <property type="project" value="UniProtKB-UniPathway"/>
</dbReference>
<reference evidence="8" key="1">
    <citation type="submission" date="2019-08" db="EMBL/GenBank/DDBJ databases">
        <authorList>
            <person name="Kucharzyk K."/>
            <person name="Murdoch R.W."/>
            <person name="Higgins S."/>
            <person name="Loffler F."/>
        </authorList>
    </citation>
    <scope>NUCLEOTIDE SEQUENCE</scope>
</reference>
<dbReference type="Pfam" id="PF00590">
    <property type="entry name" value="TP_methylase"/>
    <property type="match status" value="1"/>
</dbReference>
<dbReference type="AlphaFoldDB" id="A0A644YQA8"/>
<gene>
    <name evidence="8" type="primary">cbiET_11</name>
    <name evidence="8" type="ORF">SDC9_75190</name>
</gene>
<dbReference type="InterPro" id="IPR000878">
    <property type="entry name" value="4pyrrol_Mease"/>
</dbReference>
<dbReference type="InterPro" id="IPR012818">
    <property type="entry name" value="CbiE"/>
</dbReference>
<dbReference type="NCBIfam" id="TIGR02467">
    <property type="entry name" value="CbiE"/>
    <property type="match status" value="1"/>
</dbReference>
<dbReference type="CDD" id="cd02440">
    <property type="entry name" value="AdoMet_MTases"/>
    <property type="match status" value="1"/>
</dbReference>
<dbReference type="InterPro" id="IPR029063">
    <property type="entry name" value="SAM-dependent_MTases_sf"/>
</dbReference>
<dbReference type="InterPro" id="IPR014777">
    <property type="entry name" value="4pyrrole_Mease_sub1"/>
</dbReference>
<name>A0A644YQA8_9ZZZZ</name>
<keyword evidence="5" id="KW-0949">S-adenosyl-L-methionine</keyword>
<dbReference type="UniPathway" id="UPA00148"/>
<dbReference type="InterPro" id="IPR035996">
    <property type="entry name" value="4pyrrol_Methylase_sf"/>
</dbReference>
<evidence type="ECO:0000259" key="6">
    <source>
        <dbReference type="Pfam" id="PF00590"/>
    </source>
</evidence>
<proteinExistence type="predicted"/>
<comment type="caution">
    <text evidence="8">The sequence shown here is derived from an EMBL/GenBank/DDBJ whole genome shotgun (WGS) entry which is preliminary data.</text>
</comment>
<evidence type="ECO:0000256" key="3">
    <source>
        <dbReference type="ARBA" id="ARBA00022603"/>
    </source>
</evidence>
<dbReference type="SUPFAM" id="SSF53790">
    <property type="entry name" value="Tetrapyrrole methylase"/>
    <property type="match status" value="1"/>
</dbReference>
<dbReference type="EMBL" id="VSSQ01005316">
    <property type="protein sequence ID" value="MPM28663.1"/>
    <property type="molecule type" value="Genomic_DNA"/>
</dbReference>
<feature type="domain" description="Methyltransferase" evidence="7">
    <location>
        <begin position="248"/>
        <end position="313"/>
    </location>
</feature>
<dbReference type="SUPFAM" id="SSF53335">
    <property type="entry name" value="S-adenosyl-L-methionine-dependent methyltransferases"/>
    <property type="match status" value="1"/>
</dbReference>
<evidence type="ECO:0000256" key="4">
    <source>
        <dbReference type="ARBA" id="ARBA00022679"/>
    </source>
</evidence>
<dbReference type="InterPro" id="IPR050714">
    <property type="entry name" value="Cobalamin_biosynth_MTase"/>
</dbReference>
<comment type="pathway">
    <text evidence="1">Cofactor biosynthesis; adenosylcobalamin biosynthesis.</text>
</comment>
<keyword evidence="2" id="KW-0169">Cobalamin biosynthesis</keyword>
<dbReference type="GO" id="GO:0032259">
    <property type="term" value="P:methylation"/>
    <property type="evidence" value="ECO:0007669"/>
    <property type="project" value="UniProtKB-KW"/>
</dbReference>
<dbReference type="PIRSF" id="PIRSF036428">
    <property type="entry name" value="CobL"/>
    <property type="match status" value="1"/>
</dbReference>
<dbReference type="InterPro" id="IPR014776">
    <property type="entry name" value="4pyrrole_Mease_sub2"/>
</dbReference>
<dbReference type="Gene3D" id="3.40.50.150">
    <property type="entry name" value="Vaccinia Virus protein VP39"/>
    <property type="match status" value="1"/>
</dbReference>
<accession>A0A644YQA8</accession>
<organism evidence="8">
    <name type="scientific">bioreactor metagenome</name>
    <dbReference type="NCBI Taxonomy" id="1076179"/>
    <lineage>
        <taxon>unclassified sequences</taxon>
        <taxon>metagenomes</taxon>
        <taxon>ecological metagenomes</taxon>
    </lineage>
</organism>
<evidence type="ECO:0000313" key="8">
    <source>
        <dbReference type="EMBL" id="MPM28663.1"/>
    </source>
</evidence>
<protein>
    <submittedName>
        <fullName evidence="8">Cobalamin biosynthesis bifunctional protein CbiET</fullName>
    </submittedName>
</protein>
<dbReference type="Gene3D" id="3.40.1010.10">
    <property type="entry name" value="Cobalt-precorrin-4 Transmethylase, Domain 1"/>
    <property type="match status" value="1"/>
</dbReference>
<dbReference type="PANTHER" id="PTHR43182:SF1">
    <property type="entry name" value="COBALT-PRECORRIN-7 C(5)-METHYLTRANSFERASE"/>
    <property type="match status" value="1"/>
</dbReference>
<dbReference type="InterPro" id="IPR014008">
    <property type="entry name" value="Cbl_synth_MTase_CbiT"/>
</dbReference>
<dbReference type="GO" id="GO:0008276">
    <property type="term" value="F:protein methyltransferase activity"/>
    <property type="evidence" value="ECO:0007669"/>
    <property type="project" value="InterPro"/>
</dbReference>
<dbReference type="CDD" id="cd11644">
    <property type="entry name" value="Precorrin-6Y-MT"/>
    <property type="match status" value="1"/>
</dbReference>
<sequence>MLRVNIIGIGPGNTELLTKEAAHAIEQSNILIGDSRMLSDYATKQKKTFETISTAKILEIIKSLDSEKDIVGILVSGDIGFFSLTKTIADKLSNCEVQRFCGISSLVYFAQELNMPWDDAKIISMHGRNNNLVAAVAQNTKVFALTGGENSPAKLCRELCEYGYGNTLVYVGENLSYADEKITKGFASELANMEFPSLSVMMIINDKALAAGHYVHGLPDDFFVRSKVPMTKQEIRSISLSKLSPKSSDIIYDIGAGTGSVSVELALIAKNGRVWAFERNPEAIELIWMNSKKLNVQNLEIIEGEASAAIKEAPAPDCVFIGGSGGNLHSMLDTIYLKNKEARLVINAITIETLSSALDYYKNRSDYEIEIVNVFCARSQKIGSYNLMKAQNPVYVISANRKGE</sequence>
<dbReference type="PANTHER" id="PTHR43182">
    <property type="entry name" value="COBALT-PRECORRIN-6B C(15)-METHYLTRANSFERASE (DECARBOXYLATING)"/>
    <property type="match status" value="1"/>
</dbReference>
<evidence type="ECO:0000256" key="1">
    <source>
        <dbReference type="ARBA" id="ARBA00004953"/>
    </source>
</evidence>
<keyword evidence="4" id="KW-0808">Transferase</keyword>
<dbReference type="NCBIfam" id="TIGR02469">
    <property type="entry name" value="CbiT"/>
    <property type="match status" value="1"/>
</dbReference>
<dbReference type="Gene3D" id="3.30.950.10">
    <property type="entry name" value="Methyltransferase, Cobalt-precorrin-4 Transmethylase, Domain 2"/>
    <property type="match status" value="1"/>
</dbReference>
<dbReference type="Pfam" id="PF13847">
    <property type="entry name" value="Methyltransf_31"/>
    <property type="match status" value="1"/>
</dbReference>
<evidence type="ECO:0000259" key="7">
    <source>
        <dbReference type="Pfam" id="PF13847"/>
    </source>
</evidence>
<evidence type="ECO:0000256" key="2">
    <source>
        <dbReference type="ARBA" id="ARBA00022573"/>
    </source>
</evidence>
<keyword evidence="3" id="KW-0489">Methyltransferase</keyword>
<feature type="domain" description="Tetrapyrrole methylase" evidence="6">
    <location>
        <begin position="4"/>
        <end position="191"/>
    </location>
</feature>